<dbReference type="EMBL" id="PYWC01000035">
    <property type="protein sequence ID" value="PWW76269.1"/>
    <property type="molecule type" value="Genomic_DNA"/>
</dbReference>
<proteinExistence type="predicted"/>
<feature type="non-terminal residue" evidence="2">
    <location>
        <position position="1"/>
    </location>
</feature>
<feature type="compositionally biased region" description="Polar residues" evidence="1">
    <location>
        <begin position="43"/>
        <end position="56"/>
    </location>
</feature>
<name>A0A317SPB9_9PEZI</name>
<evidence type="ECO:0000313" key="2">
    <source>
        <dbReference type="EMBL" id="PWW76269.1"/>
    </source>
</evidence>
<feature type="compositionally biased region" description="Polar residues" evidence="1">
    <location>
        <begin position="77"/>
        <end position="89"/>
    </location>
</feature>
<comment type="caution">
    <text evidence="2">The sequence shown here is derived from an EMBL/GenBank/DDBJ whole genome shotgun (WGS) entry which is preliminary data.</text>
</comment>
<protein>
    <submittedName>
        <fullName evidence="2">Uncharacterized protein</fullName>
    </submittedName>
</protein>
<evidence type="ECO:0000313" key="3">
    <source>
        <dbReference type="Proteomes" id="UP000246991"/>
    </source>
</evidence>
<dbReference type="AlphaFoldDB" id="A0A317SPB9"/>
<evidence type="ECO:0000256" key="1">
    <source>
        <dbReference type="SAM" id="MobiDB-lite"/>
    </source>
</evidence>
<keyword evidence="3" id="KW-1185">Reference proteome</keyword>
<feature type="compositionally biased region" description="Polar residues" evidence="1">
    <location>
        <begin position="129"/>
        <end position="139"/>
    </location>
</feature>
<feature type="compositionally biased region" description="Low complexity" evidence="1">
    <location>
        <begin position="28"/>
        <end position="42"/>
    </location>
</feature>
<gene>
    <name evidence="2" type="ORF">C7212DRAFT_322085</name>
</gene>
<reference evidence="2 3" key="1">
    <citation type="submission" date="2018-03" db="EMBL/GenBank/DDBJ databases">
        <title>Genomes of Pezizomycetes fungi and the evolution of truffles.</title>
        <authorList>
            <person name="Murat C."/>
            <person name="Payen T."/>
            <person name="Noel B."/>
            <person name="Kuo A."/>
            <person name="Martin F.M."/>
        </authorList>
    </citation>
    <scope>NUCLEOTIDE SEQUENCE [LARGE SCALE GENOMIC DNA]</scope>
    <source>
        <strain evidence="2">091103-1</strain>
    </source>
</reference>
<dbReference type="Proteomes" id="UP000246991">
    <property type="component" value="Unassembled WGS sequence"/>
</dbReference>
<organism evidence="2 3">
    <name type="scientific">Tuber magnatum</name>
    <name type="common">white Piedmont truffle</name>
    <dbReference type="NCBI Taxonomy" id="42249"/>
    <lineage>
        <taxon>Eukaryota</taxon>
        <taxon>Fungi</taxon>
        <taxon>Dikarya</taxon>
        <taxon>Ascomycota</taxon>
        <taxon>Pezizomycotina</taxon>
        <taxon>Pezizomycetes</taxon>
        <taxon>Pezizales</taxon>
        <taxon>Tuberaceae</taxon>
        <taxon>Tuber</taxon>
    </lineage>
</organism>
<feature type="compositionally biased region" description="Low complexity" evidence="1">
    <location>
        <begin position="93"/>
        <end position="112"/>
    </location>
</feature>
<feature type="region of interest" description="Disordered" evidence="1">
    <location>
        <begin position="28"/>
        <end position="139"/>
    </location>
</feature>
<sequence>WFDTQQQGQQQVNGNAAYGQQMQGQGYQAFAQQPQQQMQVPQTNPYASFTTGTLFSPTPAPAGSVNMNGGTGGYNPFLSNSAPPMQKPSTADPATSPGTGSSASSIPTATITLQLPAAVATRPRHALVPSTTSNEPVPI</sequence>
<accession>A0A317SPB9</accession>
<dbReference type="STRING" id="42249.A0A317SPB9"/>